<gene>
    <name evidence="3" type="ORF">JZ751_000384</name>
</gene>
<accession>A0A8T2PWF2</accession>
<evidence type="ECO:0000259" key="2">
    <source>
        <dbReference type="PROSITE" id="PS00028"/>
    </source>
</evidence>
<feature type="compositionally biased region" description="Polar residues" evidence="1">
    <location>
        <begin position="1577"/>
        <end position="1587"/>
    </location>
</feature>
<evidence type="ECO:0000313" key="3">
    <source>
        <dbReference type="EMBL" id="KAG9355546.1"/>
    </source>
</evidence>
<feature type="compositionally biased region" description="Polar residues" evidence="1">
    <location>
        <begin position="1770"/>
        <end position="1788"/>
    </location>
</feature>
<feature type="compositionally biased region" description="Polar residues" evidence="1">
    <location>
        <begin position="1633"/>
        <end position="1656"/>
    </location>
</feature>
<feature type="region of interest" description="Disordered" evidence="1">
    <location>
        <begin position="1741"/>
        <end position="1808"/>
    </location>
</feature>
<feature type="region of interest" description="Disordered" evidence="1">
    <location>
        <begin position="424"/>
        <end position="459"/>
    </location>
</feature>
<dbReference type="PROSITE" id="PS00028">
    <property type="entry name" value="ZINC_FINGER_C2H2_1"/>
    <property type="match status" value="1"/>
</dbReference>
<feature type="region of interest" description="Disordered" evidence="1">
    <location>
        <begin position="1577"/>
        <end position="1596"/>
    </location>
</feature>
<name>A0A8T2PWF2_9TELE</name>
<protein>
    <recommendedName>
        <fullName evidence="2">C2H2-type domain-containing protein</fullName>
    </recommendedName>
</protein>
<feature type="region of interest" description="Disordered" evidence="1">
    <location>
        <begin position="1834"/>
        <end position="1886"/>
    </location>
</feature>
<feature type="domain" description="C2H2-type" evidence="2">
    <location>
        <begin position="1470"/>
        <end position="1492"/>
    </location>
</feature>
<feature type="region of interest" description="Disordered" evidence="1">
    <location>
        <begin position="1140"/>
        <end position="1164"/>
    </location>
</feature>
<dbReference type="EMBL" id="JAFBMS010000001">
    <property type="protein sequence ID" value="KAG9355546.1"/>
    <property type="molecule type" value="Genomic_DNA"/>
</dbReference>
<sequence length="2030" mass="227950">MSESSELEIDLFCTLASTFPKAIKELTQTDKLKEVFRGLNFVVEYRCLSSDKLCGYLCMLCRKRVRETQVIAHVIGFDHIFWYLDLVHPSSLCVKSSYRFYSVKYSIMILDLATQAQKIGSSGEVQEMTLDPEVFTAVETGSYAAVAVPRLVLYEYIVDQQRKDPVIGLNHVTCCIDAGDVKAPIYLCHTCQDKCTSHVIVAHLTSYDHYFCTLMLYLPEKIYKKIGATPYLPTLKALCQTKEMTERLRLNKYTKLHAYLGDSTRKHPLLGLKFLVEYKSKEPSNLCGYLCLLCKKRIRETLVIAHIIGFEHVFCYLDLTHPSSLGSKNLYKHYDAQYSTLILDLASQAEKIDSHEKVKVIKLDLAIYEEVDSAEFSKALNLLQTIWREEMQSDLQPVVIPGQRLYPKNLKPGMCLESKNLCQSSEHAKPGQSSEHAKPGQSSEHAKPGQSSEHAKPGQSSELLWDFLKNKARKEPVIDTALCLPSGCKMALLELGSDSQKAEAEKKSQHLLCGWGELPDLSKRIEVLKARAAAVEQESGFGKAKVLELDTTQYKEIFSSSSDVALKKLQTIQNPQMLEELRQCDFQPPVISEDKPVTVKQENVQVSDEGSSQEVKKASESTVIGEASETRMSKVLGRYLNSELRKEPVIGLNSIIEYQGDNQTNCLECKVCCRRLPVNCIIGHLLGPRHRYMYIKSKYPKLLDGWKDNPDLTGNIHKLRTMAKKLEEEEGLGQFKVTEVGNPSVREMGLPSVHKGLKEVTECRTKGQKPFYLCNICRAKIPMNHVLGHVTGAHHRYNYIKAQYPSLLKRNVKKNKLHTISNDLLQLAVIIKEKESAIEDVQIMELSEEQHMKLFAMSVENALKNLQTMQKEQNQKKEDRKVTVKQEVEDQSCSETCTEESIQDAQHIDTEQAPVREKAACSPVILEQPVTEWKSTEIRQAAIEQDMGKVQAVLQESESTKEITASMYAEKVCYQMTSRVSLQRTQIDAAKRGLQAVVECRSLKQPTFYLCLTCAKKINKNCICNHIISDQHQYYYIDSQYPDLIPDWQKNPIDVAMRVEAYEKIWDVQAHSSLLQSTSTLAGLSIPALNLLQKIQREHRHHQPLMTRGHRPIYFSEKRFQSPGAPQEPYQELVERQRVSHGEHGVGNGAAQQEPRTQFEKPHQSKVCVGEKRIQSLGAPQEAYQDLKVVERQRVEAELAKVSPWEPWPIKKGTETDRGVVERVNRPPVDLRAYVADPQRNEPVVGLSALIECCSEKQPPLHLCVACSTHLNKTPAIFHIISNKHRLSYLWQRRPDLFMDWNNSQDPAKMSSCLITMAREVEREENGSLGDIQVVSLDSRTYTEVKSMPFDKALNLLQPIYKEQRQSDLQLRVTPEHRLATLKQEKMESEEYPEEPIPDPLNTEAEYVRSCLLQKDQKQQVLAHTYRAGEDKPIRQEYQLGLGIKTPVIGLHLVIECRSLEGWPPPFYLCQACSVKLTDEQSMNKHLTTVQHLYFYIKSCHSSHLEKEEKAGRSECGMTDLIQSVAKKIEEEDGSGCFQIMNMSEGVYESLKQGDYGYCIKMLKGCNSVEERQTYSKQTDGKITQETAPRGPGFKTLPISHLPAKIRTQEIAYQCQQPDLLVPLRDVTIHNPSTTTGCPVPENGTSQPFAPHQTDQGGEPWPRTSGHLSLSPAGPTHSLCDTLSHHTPAAPELAKAKAASGHHPSQAAGSSRAACSRRSVTIDCGLQGERIATVGRLHSSATVQRLSTADAGKRKHLSEGQEGEGPWNYENRQFTSAPQKRSASQAKQNCRVPIKRESTSDFHQLNKGPHPAEIRRASVGHPSNIFIDPSSVAPKSSSCGGLEEGARKPAPLQSAVRDAVRNSGNQSRSKYLTKDRSSEGGTNRIVISPASSTNVAQSARHATVVRSMTKAGVPQTVSVVGSKLPQSSSLPHKRMDDTAIDAIIRSLSNSDCPPAKIPGMDHDDSQLSPAERLLTNWKAITGIEVRPISIIHHPSFLKTIFLCDFNLHPHCPPLHMYPESVTTLFACSLS</sequence>
<keyword evidence="4" id="KW-1185">Reference proteome</keyword>
<feature type="compositionally biased region" description="Low complexity" evidence="1">
    <location>
        <begin position="1688"/>
        <end position="1699"/>
    </location>
</feature>
<organism evidence="3 4">
    <name type="scientific">Albula glossodonta</name>
    <name type="common">roundjaw bonefish</name>
    <dbReference type="NCBI Taxonomy" id="121402"/>
    <lineage>
        <taxon>Eukaryota</taxon>
        <taxon>Metazoa</taxon>
        <taxon>Chordata</taxon>
        <taxon>Craniata</taxon>
        <taxon>Vertebrata</taxon>
        <taxon>Euteleostomi</taxon>
        <taxon>Actinopterygii</taxon>
        <taxon>Neopterygii</taxon>
        <taxon>Teleostei</taxon>
        <taxon>Albuliformes</taxon>
        <taxon>Albulidae</taxon>
        <taxon>Albula</taxon>
    </lineage>
</organism>
<evidence type="ECO:0000313" key="4">
    <source>
        <dbReference type="Proteomes" id="UP000824540"/>
    </source>
</evidence>
<reference evidence="3" key="1">
    <citation type="thesis" date="2021" institute="BYU ScholarsArchive" country="Provo, UT, USA">
        <title>Applications of and Algorithms for Genome Assembly and Genomic Analyses with an Emphasis on Marine Teleosts.</title>
        <authorList>
            <person name="Pickett B.D."/>
        </authorList>
    </citation>
    <scope>NUCLEOTIDE SEQUENCE</scope>
    <source>
        <strain evidence="3">HI-2016</strain>
    </source>
</reference>
<dbReference type="OrthoDB" id="5877502at2759"/>
<dbReference type="InterPro" id="IPR013087">
    <property type="entry name" value="Znf_C2H2_type"/>
</dbReference>
<evidence type="ECO:0000256" key="1">
    <source>
        <dbReference type="SAM" id="MobiDB-lite"/>
    </source>
</evidence>
<proteinExistence type="predicted"/>
<feature type="region of interest" description="Disordered" evidence="1">
    <location>
        <begin position="1633"/>
        <end position="1714"/>
    </location>
</feature>
<dbReference type="Proteomes" id="UP000824540">
    <property type="component" value="Unassembled WGS sequence"/>
</dbReference>
<comment type="caution">
    <text evidence="3">The sequence shown here is derived from an EMBL/GenBank/DDBJ whole genome shotgun (WGS) entry which is preliminary data.</text>
</comment>